<dbReference type="Gene3D" id="3.80.10.10">
    <property type="entry name" value="Ribonuclease Inhibitor"/>
    <property type="match status" value="1"/>
</dbReference>
<name>A0A067TB02_GALM3</name>
<accession>A0A067TB02</accession>
<dbReference type="Proteomes" id="UP000027222">
    <property type="component" value="Unassembled WGS sequence"/>
</dbReference>
<evidence type="ECO:0008006" key="3">
    <source>
        <dbReference type="Google" id="ProtNLM"/>
    </source>
</evidence>
<sequence>MDPVNTGLDLLPTDIWLKIVDEIIHSDSESEDESEALMNISSTCRAFRWLTLPLICSTLTIHTYVLDDSLIETWEKSERTPPSSAQMDREIQRLEFFSSSPIASYVRYLILCPWRQPPFESSWPLPATDIDFTDSLVHKFYQAVPRFQNAQSLECTDSDFDSFALQQISQLPKLKFMDLTNCNILPSAKAPVQLRINTLHFMHQAKSDTLLTLGVDRWLRVLDLSKLQELRVYPDRLVSFFFHGMGPTYPSDLNTLSRLFISVSARVLTQLPLLLSKTPGLRHLSISSWPSDFENRKRILETYQPPLISPTPNIEVYRGPYELLHIILPVTKSKSGKSQLHLPTLPLRRLYLNSLLLPSGEHFKLLHQSLSSPHYSLQLSGLTHFYAKVCSIEYDDVVEFCALLPVLQELSLEAMVNTQNVTRETFLDDLLTIPLSSSHMRSLAINWTTNNSVDYVVSKHKQVQTQLVKRFPLLEKLWLCDWRRAALLWHRSVPGREISMVYETGTHASKINEAIDARLIFFSTAM</sequence>
<gene>
    <name evidence="1" type="ORF">GALMADRAFT_137330</name>
</gene>
<dbReference type="OrthoDB" id="2864564at2759"/>
<organism evidence="1 2">
    <name type="scientific">Galerina marginata (strain CBS 339.88)</name>
    <dbReference type="NCBI Taxonomy" id="685588"/>
    <lineage>
        <taxon>Eukaryota</taxon>
        <taxon>Fungi</taxon>
        <taxon>Dikarya</taxon>
        <taxon>Basidiomycota</taxon>
        <taxon>Agaricomycotina</taxon>
        <taxon>Agaricomycetes</taxon>
        <taxon>Agaricomycetidae</taxon>
        <taxon>Agaricales</taxon>
        <taxon>Agaricineae</taxon>
        <taxon>Strophariaceae</taxon>
        <taxon>Galerina</taxon>
    </lineage>
</organism>
<protein>
    <recommendedName>
        <fullName evidence="3">F-box domain-containing protein</fullName>
    </recommendedName>
</protein>
<reference evidence="2" key="1">
    <citation type="journal article" date="2014" name="Proc. Natl. Acad. Sci. U.S.A.">
        <title>Extensive sampling of basidiomycete genomes demonstrates inadequacy of the white-rot/brown-rot paradigm for wood decay fungi.</title>
        <authorList>
            <person name="Riley R."/>
            <person name="Salamov A.A."/>
            <person name="Brown D.W."/>
            <person name="Nagy L.G."/>
            <person name="Floudas D."/>
            <person name="Held B.W."/>
            <person name="Levasseur A."/>
            <person name="Lombard V."/>
            <person name="Morin E."/>
            <person name="Otillar R."/>
            <person name="Lindquist E.A."/>
            <person name="Sun H."/>
            <person name="LaButti K.M."/>
            <person name="Schmutz J."/>
            <person name="Jabbour D."/>
            <person name="Luo H."/>
            <person name="Baker S.E."/>
            <person name="Pisabarro A.G."/>
            <person name="Walton J.D."/>
            <person name="Blanchette R.A."/>
            <person name="Henrissat B."/>
            <person name="Martin F."/>
            <person name="Cullen D."/>
            <person name="Hibbett D.S."/>
            <person name="Grigoriev I.V."/>
        </authorList>
    </citation>
    <scope>NUCLEOTIDE SEQUENCE [LARGE SCALE GENOMIC DNA]</scope>
    <source>
        <strain evidence="2">CBS 339.88</strain>
    </source>
</reference>
<dbReference type="EMBL" id="KL142373">
    <property type="protein sequence ID" value="KDR79512.1"/>
    <property type="molecule type" value="Genomic_DNA"/>
</dbReference>
<dbReference type="HOGENOM" id="CLU_493501_0_0_1"/>
<evidence type="ECO:0000313" key="2">
    <source>
        <dbReference type="Proteomes" id="UP000027222"/>
    </source>
</evidence>
<dbReference type="SUPFAM" id="SSF52047">
    <property type="entry name" value="RNI-like"/>
    <property type="match status" value="1"/>
</dbReference>
<dbReference type="AlphaFoldDB" id="A0A067TB02"/>
<proteinExistence type="predicted"/>
<dbReference type="InterPro" id="IPR032675">
    <property type="entry name" value="LRR_dom_sf"/>
</dbReference>
<evidence type="ECO:0000313" key="1">
    <source>
        <dbReference type="EMBL" id="KDR79512.1"/>
    </source>
</evidence>
<keyword evidence="2" id="KW-1185">Reference proteome</keyword>